<evidence type="ECO:0000256" key="5">
    <source>
        <dbReference type="ARBA" id="ARBA00022692"/>
    </source>
</evidence>
<proteinExistence type="inferred from homology"/>
<keyword evidence="6 8" id="KW-1133">Transmembrane helix</keyword>
<reference evidence="10 11" key="1">
    <citation type="submission" date="2017-09" db="EMBL/GenBank/DDBJ databases">
        <title>Depth-based differentiation of microbial function through sediment-hosted aquifers and enrichment of novel symbionts in the deep terrestrial subsurface.</title>
        <authorList>
            <person name="Probst A.J."/>
            <person name="Ladd B."/>
            <person name="Jarett J.K."/>
            <person name="Geller-Mcgrath D.E."/>
            <person name="Sieber C.M."/>
            <person name="Emerson J.B."/>
            <person name="Anantharaman K."/>
            <person name="Thomas B.C."/>
            <person name="Malmstrom R."/>
            <person name="Stieglmeier M."/>
            <person name="Klingl A."/>
            <person name="Woyke T."/>
            <person name="Ryan C.M."/>
            <person name="Banfield J.F."/>
        </authorList>
    </citation>
    <scope>NUCLEOTIDE SEQUENCE [LARGE SCALE GENOMIC DNA]</scope>
    <source>
        <strain evidence="10">CG11_big_fil_rev_8_21_14_0_20_35_14</strain>
    </source>
</reference>
<dbReference type="Proteomes" id="UP000229893">
    <property type="component" value="Unassembled WGS sequence"/>
</dbReference>
<dbReference type="GO" id="GO:0005886">
    <property type="term" value="C:plasma membrane"/>
    <property type="evidence" value="ECO:0007669"/>
    <property type="project" value="UniProtKB-SubCell"/>
</dbReference>
<feature type="domain" description="Type II secretion system protein GspF" evidence="9">
    <location>
        <begin position="68"/>
        <end position="189"/>
    </location>
</feature>
<evidence type="ECO:0000313" key="11">
    <source>
        <dbReference type="Proteomes" id="UP000229893"/>
    </source>
</evidence>
<comment type="subcellular location">
    <subcellularLocation>
        <location evidence="1">Cell inner membrane</location>
        <topology evidence="1">Multi-pass membrane protein</topology>
    </subcellularLocation>
</comment>
<evidence type="ECO:0000256" key="8">
    <source>
        <dbReference type="SAM" id="Phobius"/>
    </source>
</evidence>
<dbReference type="Pfam" id="PF00482">
    <property type="entry name" value="T2SSF"/>
    <property type="match status" value="2"/>
</dbReference>
<dbReference type="Gene3D" id="1.20.81.30">
    <property type="entry name" value="Type II secretion system (T2SS), domain F"/>
    <property type="match status" value="2"/>
</dbReference>
<evidence type="ECO:0000256" key="4">
    <source>
        <dbReference type="ARBA" id="ARBA00022519"/>
    </source>
</evidence>
<evidence type="ECO:0000256" key="6">
    <source>
        <dbReference type="ARBA" id="ARBA00022989"/>
    </source>
</evidence>
<evidence type="ECO:0000256" key="3">
    <source>
        <dbReference type="ARBA" id="ARBA00022475"/>
    </source>
</evidence>
<keyword evidence="5 8" id="KW-0812">Transmembrane</keyword>
<evidence type="ECO:0000259" key="9">
    <source>
        <dbReference type="Pfam" id="PF00482"/>
    </source>
</evidence>
<feature type="transmembrane region" description="Helical" evidence="8">
    <location>
        <begin position="166"/>
        <end position="188"/>
    </location>
</feature>
<accession>A0A2H0NAH6</accession>
<dbReference type="EMBL" id="PCWO01000013">
    <property type="protein sequence ID" value="PIR05106.1"/>
    <property type="molecule type" value="Genomic_DNA"/>
</dbReference>
<keyword evidence="7 8" id="KW-0472">Membrane</keyword>
<name>A0A2H0NAH6_9BACT</name>
<dbReference type="FunFam" id="1.20.81.30:FF:000001">
    <property type="entry name" value="Type II secretion system protein F"/>
    <property type="match status" value="1"/>
</dbReference>
<dbReference type="InterPro" id="IPR042094">
    <property type="entry name" value="T2SS_GspF_sf"/>
</dbReference>
<evidence type="ECO:0000313" key="10">
    <source>
        <dbReference type="EMBL" id="PIR05106.1"/>
    </source>
</evidence>
<comment type="similarity">
    <text evidence="2">Belongs to the GSP F family.</text>
</comment>
<evidence type="ECO:0000256" key="1">
    <source>
        <dbReference type="ARBA" id="ARBA00004429"/>
    </source>
</evidence>
<evidence type="ECO:0000256" key="7">
    <source>
        <dbReference type="ARBA" id="ARBA00023136"/>
    </source>
</evidence>
<keyword evidence="4" id="KW-0997">Cell inner membrane</keyword>
<sequence length="401" mass="44419">MKYHYVASEPNGKVVEGEVDVQGPAEVLQILSTQGLRPVSIKPVGFALGSTELFRSKVALSDKVFLSKYLALMLKVGTDLLKAINILIDDFDKPAMKRILIEIRQSLEQGKPFYSTFAKYPKVFSQVFVSLVRAGEASGNLEIVFGNLSTSLEKEQEINNKIKSALVYPMMLLSLSFLMVIFLVTFALPKVSQMFQSGGFDPPTFSLIVFAVGNFIGTYIWILAPLFVVSLVVAWYFFLKTLPGRKIFYRFINFVPVISTIVKKIALQRFARTLASLMKSGLPIVQSLEITAETIGHEELKQGLLRISREGVSKGLTIGEAFKREPAFPKTVTNLIAVSERAGHVEDVLDTLAEFYESEIDVSVKTLISFIEPTMLLVLGVAIGTIALSIIIPIYQLVGQF</sequence>
<evidence type="ECO:0000256" key="2">
    <source>
        <dbReference type="ARBA" id="ARBA00005745"/>
    </source>
</evidence>
<dbReference type="PRINTS" id="PR00812">
    <property type="entry name" value="BCTERIALGSPF"/>
</dbReference>
<feature type="transmembrane region" description="Helical" evidence="8">
    <location>
        <begin position="208"/>
        <end position="238"/>
    </location>
</feature>
<gene>
    <name evidence="10" type="ORF">COV57_00860</name>
</gene>
<dbReference type="AlphaFoldDB" id="A0A2H0NAH6"/>
<feature type="domain" description="Type II secretion system protein GspF" evidence="9">
    <location>
        <begin position="270"/>
        <end position="393"/>
    </location>
</feature>
<dbReference type="PANTHER" id="PTHR30012">
    <property type="entry name" value="GENERAL SECRETION PATHWAY PROTEIN"/>
    <property type="match status" value="1"/>
</dbReference>
<keyword evidence="3" id="KW-1003">Cell membrane</keyword>
<dbReference type="InterPro" id="IPR018076">
    <property type="entry name" value="T2SS_GspF_dom"/>
</dbReference>
<organism evidence="10 11">
    <name type="scientific">Candidatus Liptonbacteria bacterium CG11_big_fil_rev_8_21_14_0_20_35_14</name>
    <dbReference type="NCBI Taxonomy" id="1974634"/>
    <lineage>
        <taxon>Bacteria</taxon>
        <taxon>Candidatus Liptoniibacteriota</taxon>
    </lineage>
</organism>
<comment type="caution">
    <text evidence="10">The sequence shown here is derived from an EMBL/GenBank/DDBJ whole genome shotgun (WGS) entry which is preliminary data.</text>
</comment>
<feature type="transmembrane region" description="Helical" evidence="8">
    <location>
        <begin position="375"/>
        <end position="398"/>
    </location>
</feature>
<dbReference type="PANTHER" id="PTHR30012:SF0">
    <property type="entry name" value="TYPE II SECRETION SYSTEM PROTEIN F-RELATED"/>
    <property type="match status" value="1"/>
</dbReference>
<dbReference type="InterPro" id="IPR003004">
    <property type="entry name" value="GspF/PilC"/>
</dbReference>
<protein>
    <recommendedName>
        <fullName evidence="9">Type II secretion system protein GspF domain-containing protein</fullName>
    </recommendedName>
</protein>